<dbReference type="VEuPathDB" id="PlasmoDB:PmUG01_07020100"/>
<sequence length="2061" mass="243869">MFVYSPTLKSHFALKIKLKSLHLSCDDFSNTLRLKVIIFYDSEDEERVSNTPERIHIIEVLKNDYNFMFRASINKSFYLPIVCIRGECPQFINIICNIEKKKDVGLKLYLNQNYSFLKYYSSCKTYKLYECESKSVQGYLELALDIIKCKQPFSYFGNNGARMNQEDYYFLATEISLSKLKKEAVMYKADKDVDTHVESFILTRKSSVNGVNDLNEAASLNRNFLNLLYSSSKNAYDKAPIPLISTSDLMDFLHLELLPKYKKRAPSWLRVVNDAYDMYLCKHFQLYNMEKVNNMYEEIRACSMFFYLESTFVKIAANFAKSVIIQEYTKYTSPRYVDDLFSGKSEYKVLFNSTFKYEKIVGKSPLDIFKLFKNDEIYITNDSDIVKGGLMGILIFGDEKTGADGAYKKYNNELKAQQWINKGIAEIKLQNLKEMKKELMKKLSRNSDDRKISLSLLSFNLSTLVSYKGFKMYVIPYPTQPLNILKLDKTNGNLKHEMMLLERSIPTYKLFTQEKSKNVFLAKYYLEYNYVFYNINSMLTLSRKDHSHFFDESKWVSDDEDMQKKRGSEHYSVKSFYSNYINVRNNINFYFEKDENCQNDEEKELFKRLDIHLHTVVSDMEKISFMVPYDSVSLKMYLHSRGIKMKYLGRMLKFVRFRWLYNIIYSEILIRCIKNYTLYCIREICIFYKKRVNEGALNWGKKYGHGKNINVDDNGNSFNYMREEIRQDDEVLVNKSGKGVKWSEGVDQSYGVLEDASTGFEDQSKELNSTLSCFTERTKYMNSSEKYASNSGYSNCSVEMGEGYMHKDSIVKDDVLNRKKSRKNTCSKKRALKCFINLLKIINKKLILANNLDSNNIPLLSELLTFNSFKKYSKAEMYSMKKIKSRKHNLHHFRVIKKIYKGNITIIDMFVVNMFNLILTHNYYKEYITSIVRKNCSKFSYSKNIDSIEEVHYIYTYKNIQKCLGIFFFPSLFEYNEKIKNIKTKKFDLYDLKLYALKIKRSLNISYMYIPTYKYIQDPGNIHLDISNENKLMLSNLIFFTIMYHHSLSTSNEIYAKHLTVNGGNIRRADWQGKYDKGKNKVVLYSSIRNVNNNRDATQDVNNKYAKVPLSVNENLEIKRNDINIGEYPFRNEMEKRGNTYTIKVNSLLGSKDSITLYNNSDYFTLYALLNIVAVSIKLTLFEYALKTSTYIFSYISENSVISVHVRIMWLIMYVIRRYNFKKFVKSKLNKKCLNSAGGNSNCGEAHHWENYKSGSKKGSSQKKGVHKSKKLIFKDEMNLRSETYWNDSEGSWDEFSEELLEEMSTRQSEEQEDEENPNSHSSDFSYLSKFGNYHDYCMQPDHDKDFFFYYGNMDVYKKTYEVCSSILNNYFVFFHPIYLDFYLCLSWCNKMSKNYDQFLLLLRTALSLQTNMRLKNYSEQVMQNIKINNSFEDIIYCNVKKSDFHFNQKNDDYVLQDKVRNMSNYFVNDISYPHEDVLLCTNIKIINKCNSIYNIRLACTLHYFANSLFYYYNTNRIIKKYKNHNFVLNCSLYCIKILENVKKLFQSFRVQSCYTASVHLDISLMTLKTYFSESFRLNKRRMMHYALLNAKQSEEINQLILGKNHIDTLYSSYIVGLIYMYLENKKCIYLFEEICYYLLNYNYIYEDKNIVNSVFWYLPDYIGKIKCINGKGFLNISKIKSYLFYIWFNIFTPPRYMRKIMKILRLLNYVGHNSKRKNKERRETKEKKKRKKKKDKEIKEKRQNAFVKNSKYLNDENFYSSEQIIFYIKEYKHVLSKKDLFIQISNFNHLLKNNKYVMIKSALREKEFRENQFYEPNTMNIKVFYPNDCSYDGSSRTNRLVEYSIDNAVNCAVSDGIGGIVGRDGMFGSGSDDDMYSDSKSVTAYFLKKLIEVVESKVEMLYKEENYMSDSKLNYSRIEKKNHMYIAMMKLLRRKLYKTKYINGLVCKLHVGNSTIYESSGTSTDSVTASELKSDETGSTKFSVCFNNTMSNDTYKKGINKKEKYNKNANKHFIENNNKRVRDKHKFILNNNEIHIFMSLLYYFLNYKTFEAFYSEKKRQ</sequence>
<feature type="domain" description="Clu" evidence="3">
    <location>
        <begin position="240"/>
        <end position="604"/>
    </location>
</feature>
<keyword evidence="1" id="KW-0175">Coiled coil</keyword>
<dbReference type="EMBL" id="LT594495">
    <property type="protein sequence ID" value="SBT70862.1"/>
    <property type="molecule type" value="Genomic_DNA"/>
</dbReference>
<evidence type="ECO:0000313" key="5">
    <source>
        <dbReference type="Proteomes" id="UP000219799"/>
    </source>
</evidence>
<organism evidence="4 5">
    <name type="scientific">Plasmodium malariae</name>
    <dbReference type="NCBI Taxonomy" id="5858"/>
    <lineage>
        <taxon>Eukaryota</taxon>
        <taxon>Sar</taxon>
        <taxon>Alveolata</taxon>
        <taxon>Apicomplexa</taxon>
        <taxon>Aconoidasida</taxon>
        <taxon>Haemosporida</taxon>
        <taxon>Plasmodiidae</taxon>
        <taxon>Plasmodium</taxon>
        <taxon>Plasmodium (Plasmodium)</taxon>
    </lineage>
</organism>
<feature type="coiled-coil region" evidence="1">
    <location>
        <begin position="422"/>
        <end position="449"/>
    </location>
</feature>
<feature type="region of interest" description="Disordered" evidence="2">
    <location>
        <begin position="1304"/>
        <end position="1323"/>
    </location>
</feature>
<reference evidence="4 5" key="1">
    <citation type="submission" date="2016-06" db="EMBL/GenBank/DDBJ databases">
        <authorList>
            <consortium name="Pathogen Informatics"/>
        </authorList>
    </citation>
    <scope>NUCLEOTIDE SEQUENCE [LARGE SCALE GENOMIC DNA]</scope>
    <source>
        <strain evidence="4">PmlGA01</strain>
    </source>
</reference>
<dbReference type="Pfam" id="PF12807">
    <property type="entry name" value="eIF3_p135"/>
    <property type="match status" value="1"/>
</dbReference>
<accession>A0A1C3KBC7</accession>
<evidence type="ECO:0000313" key="4">
    <source>
        <dbReference type="EMBL" id="SBT70862.1"/>
    </source>
</evidence>
<evidence type="ECO:0000256" key="1">
    <source>
        <dbReference type="SAM" id="Coils"/>
    </source>
</evidence>
<dbReference type="InterPro" id="IPR025697">
    <property type="entry name" value="CLU_dom"/>
</dbReference>
<dbReference type="Proteomes" id="UP000219799">
    <property type="component" value="Chromosome 7"/>
</dbReference>
<proteinExistence type="predicted"/>
<feature type="region of interest" description="Disordered" evidence="2">
    <location>
        <begin position="1716"/>
        <end position="1741"/>
    </location>
</feature>
<gene>
    <name evidence="4" type="primary">PmlGA01_070010900</name>
    <name evidence="4" type="ORF">PMLGA01_070010900</name>
</gene>
<evidence type="ECO:0000259" key="3">
    <source>
        <dbReference type="PROSITE" id="PS51823"/>
    </source>
</evidence>
<evidence type="ECO:0000256" key="2">
    <source>
        <dbReference type="SAM" id="MobiDB-lite"/>
    </source>
</evidence>
<name>A0A1C3KBC7_PLAMA</name>
<protein>
    <recommendedName>
        <fullName evidence="3">Clu domain-containing protein</fullName>
    </recommendedName>
</protein>
<dbReference type="InterPro" id="IPR033646">
    <property type="entry name" value="CLU-central"/>
</dbReference>
<dbReference type="PROSITE" id="PS51823">
    <property type="entry name" value="CLU"/>
    <property type="match status" value="1"/>
</dbReference>